<reference evidence="2 3" key="1">
    <citation type="submission" date="2024-07" db="EMBL/GenBank/DDBJ databases">
        <authorList>
            <person name="Li M."/>
        </authorList>
    </citation>
    <scope>NUCLEOTIDE SEQUENCE [LARGE SCALE GENOMIC DNA]</scope>
    <source>
        <strain evidence="2 3">25A3E</strain>
    </source>
</reference>
<organism evidence="2 3">
    <name type="scientific">Pseudomonas zhanjiangensis</name>
    <dbReference type="NCBI Taxonomy" id="3239015"/>
    <lineage>
        <taxon>Bacteria</taxon>
        <taxon>Pseudomonadati</taxon>
        <taxon>Pseudomonadota</taxon>
        <taxon>Gammaproteobacteria</taxon>
        <taxon>Pseudomonadales</taxon>
        <taxon>Pseudomonadaceae</taxon>
        <taxon>Pseudomonas</taxon>
    </lineage>
</organism>
<name>A0ABV3YYU1_9PSED</name>
<evidence type="ECO:0000313" key="2">
    <source>
        <dbReference type="EMBL" id="MEX6504254.1"/>
    </source>
</evidence>
<proteinExistence type="predicted"/>
<keyword evidence="3" id="KW-1185">Reference proteome</keyword>
<evidence type="ECO:0000313" key="3">
    <source>
        <dbReference type="Proteomes" id="UP001560296"/>
    </source>
</evidence>
<dbReference type="Pfam" id="PF11006">
    <property type="entry name" value="DUF2845"/>
    <property type="match status" value="1"/>
</dbReference>
<dbReference type="RefSeq" id="WP_369289196.1">
    <property type="nucleotide sequence ID" value="NZ_JBFTEG010000021.1"/>
</dbReference>
<accession>A0ABV3YYU1</accession>
<dbReference type="Proteomes" id="UP001560296">
    <property type="component" value="Unassembled WGS sequence"/>
</dbReference>
<protein>
    <submittedName>
        <fullName evidence="2">DUF2845 domain-containing protein</fullName>
    </submittedName>
</protein>
<feature type="chain" id="PRO_5047498266" evidence="1">
    <location>
        <begin position="22"/>
        <end position="98"/>
    </location>
</feature>
<gene>
    <name evidence="2" type="ORF">AB5S05_19520</name>
</gene>
<keyword evidence="1" id="KW-0732">Signal</keyword>
<dbReference type="InterPro" id="IPR021268">
    <property type="entry name" value="DUF2845"/>
</dbReference>
<dbReference type="EMBL" id="JBFTEG010000021">
    <property type="protein sequence ID" value="MEX6504254.1"/>
    <property type="molecule type" value="Genomic_DNA"/>
</dbReference>
<evidence type="ECO:0000256" key="1">
    <source>
        <dbReference type="SAM" id="SignalP"/>
    </source>
</evidence>
<sequence length="98" mass="10901">MPLSRLGLVLALGCSAGLAHADTLRCGSQLVSLGDRSFEVQQKCGEPVLRDLIGYGLGPNERREYLIEEWVYGPSNGMLTILTFEGNRLTHIERRRDN</sequence>
<comment type="caution">
    <text evidence="2">The sequence shown here is derived from an EMBL/GenBank/DDBJ whole genome shotgun (WGS) entry which is preliminary data.</text>
</comment>
<feature type="signal peptide" evidence="1">
    <location>
        <begin position="1"/>
        <end position="21"/>
    </location>
</feature>